<evidence type="ECO:0000256" key="2">
    <source>
        <dbReference type="SAM" id="MobiDB-lite"/>
    </source>
</evidence>
<dbReference type="AlphaFoldDB" id="A0ABC9FP82"/>
<name>A0ABC9FP82_9POAL</name>
<evidence type="ECO:0000313" key="4">
    <source>
        <dbReference type="EMBL" id="CAL5079580.1"/>
    </source>
</evidence>
<keyword evidence="3" id="KW-0732">Signal</keyword>
<sequence length="282" mass="29054">MARLLLGGAAVVLLGVGVAAADAAFSSSVRPPRPRGQEGPLFSNVVRTELVDASRAFLSAVLLRAPPLSGERLRAAERAVSRALQEDGGAAGAGGGGATDLRLLLALLAARDGRFDDAMRLYGEAARADPADPRPRVLGEVLSLLTGRPAGELRWEDEYQYLPAGDSAQLLVLVDELVVAAALGSAPGSFAAGGGGGSSSLPEPSPLFVRAAARRADVGLAAALRDEEMPAMKRLQLAALRAFLGVSVESVVKTATVSVGVSEPKEGEDEGEDEDKETRRPA</sequence>
<dbReference type="PROSITE" id="PS50005">
    <property type="entry name" value="TPR"/>
    <property type="match status" value="1"/>
</dbReference>
<organism evidence="4 5">
    <name type="scientific">Urochloa decumbens</name>
    <dbReference type="NCBI Taxonomy" id="240449"/>
    <lineage>
        <taxon>Eukaryota</taxon>
        <taxon>Viridiplantae</taxon>
        <taxon>Streptophyta</taxon>
        <taxon>Embryophyta</taxon>
        <taxon>Tracheophyta</taxon>
        <taxon>Spermatophyta</taxon>
        <taxon>Magnoliopsida</taxon>
        <taxon>Liliopsida</taxon>
        <taxon>Poales</taxon>
        <taxon>Poaceae</taxon>
        <taxon>PACMAD clade</taxon>
        <taxon>Panicoideae</taxon>
        <taxon>Panicodae</taxon>
        <taxon>Paniceae</taxon>
        <taxon>Melinidinae</taxon>
        <taxon>Urochloa</taxon>
    </lineage>
</organism>
<dbReference type="Proteomes" id="UP001497457">
    <property type="component" value="Chromosome 7b"/>
</dbReference>
<feature type="chain" id="PRO_5044880414" evidence="3">
    <location>
        <begin position="22"/>
        <end position="282"/>
    </location>
</feature>
<evidence type="ECO:0000256" key="1">
    <source>
        <dbReference type="PROSITE-ProRule" id="PRU00339"/>
    </source>
</evidence>
<feature type="compositionally biased region" description="Acidic residues" evidence="2">
    <location>
        <begin position="266"/>
        <end position="275"/>
    </location>
</feature>
<evidence type="ECO:0000256" key="3">
    <source>
        <dbReference type="SAM" id="SignalP"/>
    </source>
</evidence>
<feature type="signal peptide" evidence="3">
    <location>
        <begin position="1"/>
        <end position="21"/>
    </location>
</feature>
<feature type="repeat" description="TPR" evidence="1">
    <location>
        <begin position="99"/>
        <end position="132"/>
    </location>
</feature>
<proteinExistence type="predicted"/>
<keyword evidence="1" id="KW-0802">TPR repeat</keyword>
<gene>
    <name evidence="4" type="ORF">URODEC1_LOCUS107692</name>
</gene>
<keyword evidence="5" id="KW-1185">Reference proteome</keyword>
<feature type="region of interest" description="Disordered" evidence="2">
    <location>
        <begin position="257"/>
        <end position="282"/>
    </location>
</feature>
<reference evidence="4" key="1">
    <citation type="submission" date="2024-10" db="EMBL/GenBank/DDBJ databases">
        <authorList>
            <person name="Ryan C."/>
        </authorList>
    </citation>
    <scope>NUCLEOTIDE SEQUENCE [LARGE SCALE GENOMIC DNA]</scope>
</reference>
<dbReference type="InterPro" id="IPR019734">
    <property type="entry name" value="TPR_rpt"/>
</dbReference>
<accession>A0ABC9FP82</accession>
<dbReference type="EMBL" id="OZ075117">
    <property type="protein sequence ID" value="CAL5079580.1"/>
    <property type="molecule type" value="Genomic_DNA"/>
</dbReference>
<evidence type="ECO:0000313" key="5">
    <source>
        <dbReference type="Proteomes" id="UP001497457"/>
    </source>
</evidence>
<protein>
    <submittedName>
        <fullName evidence="4">Uncharacterized protein</fullName>
    </submittedName>
</protein>